<protein>
    <recommendedName>
        <fullName evidence="1">CcmS related domain-containing protein</fullName>
    </recommendedName>
</protein>
<sequence length="235" mass="26265">MSSASAAAALLESTANRLSQQPRVVSPMNLQVALPGKRTWNYPQPLCANGPVAGPIPVDPSWTTSGGNTWSNKNRQAKIEGHPLDAIFSGRQTWEKIKWGLSENNIDKRPMIMLEWVETWAHTLAMTGLVKFIESRQRGALFINAAYRTFSPTSVSPDLDWRTLDQLRETRDRHLQKYTSEYNPASCVVVFVYLPSSTGRSVAIWLREIAIPEGLNAEYLVRANDIRIKIDGGRG</sequence>
<name>A0A9P5Z798_9AGAR</name>
<evidence type="ECO:0000313" key="3">
    <source>
        <dbReference type="Proteomes" id="UP000807469"/>
    </source>
</evidence>
<dbReference type="InterPro" id="IPR058258">
    <property type="entry name" value="CcmS-like"/>
</dbReference>
<comment type="caution">
    <text evidence="2">The sequence shown here is derived from an EMBL/GenBank/DDBJ whole genome shotgun (WGS) entry which is preliminary data.</text>
</comment>
<dbReference type="Pfam" id="PF26617">
    <property type="entry name" value="CcmS-like"/>
    <property type="match status" value="1"/>
</dbReference>
<dbReference type="EMBL" id="MU155180">
    <property type="protein sequence ID" value="KAF9481319.1"/>
    <property type="molecule type" value="Genomic_DNA"/>
</dbReference>
<evidence type="ECO:0000259" key="1">
    <source>
        <dbReference type="Pfam" id="PF26617"/>
    </source>
</evidence>
<dbReference type="OrthoDB" id="3171339at2759"/>
<keyword evidence="3" id="KW-1185">Reference proteome</keyword>
<dbReference type="AlphaFoldDB" id="A0A9P5Z798"/>
<reference evidence="2" key="1">
    <citation type="submission" date="2020-11" db="EMBL/GenBank/DDBJ databases">
        <authorList>
            <consortium name="DOE Joint Genome Institute"/>
            <person name="Ahrendt S."/>
            <person name="Riley R."/>
            <person name="Andreopoulos W."/>
            <person name="Labutti K."/>
            <person name="Pangilinan J."/>
            <person name="Ruiz-Duenas F.J."/>
            <person name="Barrasa J.M."/>
            <person name="Sanchez-Garcia M."/>
            <person name="Camarero S."/>
            <person name="Miyauchi S."/>
            <person name="Serrano A."/>
            <person name="Linde D."/>
            <person name="Babiker R."/>
            <person name="Drula E."/>
            <person name="Ayuso-Fernandez I."/>
            <person name="Pacheco R."/>
            <person name="Padilla G."/>
            <person name="Ferreira P."/>
            <person name="Barriuso J."/>
            <person name="Kellner H."/>
            <person name="Castanera R."/>
            <person name="Alfaro M."/>
            <person name="Ramirez L."/>
            <person name="Pisabarro A.G."/>
            <person name="Kuo A."/>
            <person name="Tritt A."/>
            <person name="Lipzen A."/>
            <person name="He G."/>
            <person name="Yan M."/>
            <person name="Ng V."/>
            <person name="Cullen D."/>
            <person name="Martin F."/>
            <person name="Rosso M.-N."/>
            <person name="Henrissat B."/>
            <person name="Hibbett D."/>
            <person name="Martinez A.T."/>
            <person name="Grigoriev I.V."/>
        </authorList>
    </citation>
    <scope>NUCLEOTIDE SEQUENCE</scope>
    <source>
        <strain evidence="2">CIRM-BRFM 674</strain>
    </source>
</reference>
<accession>A0A9P5Z798</accession>
<proteinExistence type="predicted"/>
<evidence type="ECO:0000313" key="2">
    <source>
        <dbReference type="EMBL" id="KAF9481319.1"/>
    </source>
</evidence>
<feature type="domain" description="CcmS related" evidence="1">
    <location>
        <begin position="86"/>
        <end position="213"/>
    </location>
</feature>
<organism evidence="2 3">
    <name type="scientific">Pholiota conissans</name>
    <dbReference type="NCBI Taxonomy" id="109636"/>
    <lineage>
        <taxon>Eukaryota</taxon>
        <taxon>Fungi</taxon>
        <taxon>Dikarya</taxon>
        <taxon>Basidiomycota</taxon>
        <taxon>Agaricomycotina</taxon>
        <taxon>Agaricomycetes</taxon>
        <taxon>Agaricomycetidae</taxon>
        <taxon>Agaricales</taxon>
        <taxon>Agaricineae</taxon>
        <taxon>Strophariaceae</taxon>
        <taxon>Pholiota</taxon>
    </lineage>
</organism>
<dbReference type="Proteomes" id="UP000807469">
    <property type="component" value="Unassembled WGS sequence"/>
</dbReference>
<gene>
    <name evidence="2" type="ORF">BDN70DRAFT_548799</name>
</gene>